<keyword evidence="3" id="KW-1185">Reference proteome</keyword>
<gene>
    <name evidence="2" type="ORF">DQG23_01385</name>
</gene>
<accession>A0A329MSD4</accession>
<dbReference type="Pfam" id="PF08239">
    <property type="entry name" value="SH3_3"/>
    <property type="match status" value="1"/>
</dbReference>
<evidence type="ECO:0000313" key="3">
    <source>
        <dbReference type="Proteomes" id="UP000250369"/>
    </source>
</evidence>
<organism evidence="2 3">
    <name type="scientific">Paenibacillus contaminans</name>
    <dbReference type="NCBI Taxonomy" id="450362"/>
    <lineage>
        <taxon>Bacteria</taxon>
        <taxon>Bacillati</taxon>
        <taxon>Bacillota</taxon>
        <taxon>Bacilli</taxon>
        <taxon>Bacillales</taxon>
        <taxon>Paenibacillaceae</taxon>
        <taxon>Paenibacillus</taxon>
    </lineage>
</organism>
<dbReference type="GO" id="GO:0004040">
    <property type="term" value="F:amidase activity"/>
    <property type="evidence" value="ECO:0007669"/>
    <property type="project" value="InterPro"/>
</dbReference>
<evidence type="ECO:0000259" key="1">
    <source>
        <dbReference type="SMART" id="SM00287"/>
    </source>
</evidence>
<dbReference type="SMART" id="SM00287">
    <property type="entry name" value="SH3b"/>
    <property type="match status" value="1"/>
</dbReference>
<dbReference type="Gene3D" id="1.10.530.10">
    <property type="match status" value="1"/>
</dbReference>
<dbReference type="AlphaFoldDB" id="A0A329MSD4"/>
<dbReference type="InterPro" id="IPR002901">
    <property type="entry name" value="MGlyc_endo_b_GlcNAc-like_dom"/>
</dbReference>
<proteinExistence type="predicted"/>
<dbReference type="Pfam" id="PF01832">
    <property type="entry name" value="Glucosaminidase"/>
    <property type="match status" value="1"/>
</dbReference>
<sequence length="347" mass="37775">MTIIRLGRGVVMSIVANRHFIVWAFCLLLFLTFGLRLLTQIHTAEASPEPISETKMNPHITAFLKGYLVSFKPSQASLPSAPIEQPQLQPQAMENKAVLVSAQNAMSTYEVTAYFLNVRSNPNASSPIVRVVEQGTVLEAIRKTDEGWLELSDGGYVHGRYVKIVSPEAEKQTLSLASAAFVPSRTVAIDTVTEPSMPKAAAKPGKPTSKVNSASGLTKAHIEQIFEGTELADDGLEEAVLEIEEEYGINAYFTIAVMKLESGNGKSSLARNKNNLFGLNATGGGNQKAFSFKTKGDSVRKFGQLLDDYYVGKGYTTIEKVAQKYCPANPKWASLVSGIMKSDYNKL</sequence>
<evidence type="ECO:0000313" key="2">
    <source>
        <dbReference type="EMBL" id="RAV22889.1"/>
    </source>
</evidence>
<dbReference type="Gene3D" id="2.30.30.40">
    <property type="entry name" value="SH3 Domains"/>
    <property type="match status" value="1"/>
</dbReference>
<dbReference type="EMBL" id="QMFB01000001">
    <property type="protein sequence ID" value="RAV22889.1"/>
    <property type="molecule type" value="Genomic_DNA"/>
</dbReference>
<name>A0A329MSD4_9BACL</name>
<dbReference type="InterPro" id="IPR003646">
    <property type="entry name" value="SH3-like_bac-type"/>
</dbReference>
<comment type="caution">
    <text evidence="2">The sequence shown here is derived from an EMBL/GenBank/DDBJ whole genome shotgun (WGS) entry which is preliminary data.</text>
</comment>
<reference evidence="2 3" key="1">
    <citation type="journal article" date="2009" name="Int. J. Syst. Evol. Microbiol.">
        <title>Paenibacillus contaminans sp. nov., isolated from a contaminated laboratory plate.</title>
        <authorList>
            <person name="Chou J.H."/>
            <person name="Lee J.H."/>
            <person name="Lin M.C."/>
            <person name="Chang P.S."/>
            <person name="Arun A.B."/>
            <person name="Young C.C."/>
            <person name="Chen W.M."/>
        </authorList>
    </citation>
    <scope>NUCLEOTIDE SEQUENCE [LARGE SCALE GENOMIC DNA]</scope>
    <source>
        <strain evidence="2 3">CKOBP-6</strain>
    </source>
</reference>
<protein>
    <recommendedName>
        <fullName evidence="1">SH3b domain-containing protein</fullName>
    </recommendedName>
</protein>
<feature type="domain" description="SH3b" evidence="1">
    <location>
        <begin position="106"/>
        <end position="166"/>
    </location>
</feature>
<dbReference type="Proteomes" id="UP000250369">
    <property type="component" value="Unassembled WGS sequence"/>
</dbReference>